<organism evidence="2 3">
    <name type="scientific">Eiseniibacteriota bacterium</name>
    <dbReference type="NCBI Taxonomy" id="2212470"/>
    <lineage>
        <taxon>Bacteria</taxon>
        <taxon>Candidatus Eiseniibacteriota</taxon>
    </lineage>
</organism>
<gene>
    <name evidence="2" type="ORF">E6K73_14160</name>
</gene>
<name>A0A538S6U9_UNCEI</name>
<dbReference type="InterPro" id="IPR011604">
    <property type="entry name" value="PDDEXK-like_dom_sf"/>
</dbReference>
<dbReference type="Proteomes" id="UP000320184">
    <property type="component" value="Unassembled WGS sequence"/>
</dbReference>
<dbReference type="InterPro" id="IPR038726">
    <property type="entry name" value="PDDEXK_AddAB-type"/>
</dbReference>
<dbReference type="AlphaFoldDB" id="A0A538S6U9"/>
<evidence type="ECO:0000259" key="1">
    <source>
        <dbReference type="Pfam" id="PF12705"/>
    </source>
</evidence>
<evidence type="ECO:0000313" key="2">
    <source>
        <dbReference type="EMBL" id="TMQ47095.1"/>
    </source>
</evidence>
<feature type="domain" description="PD-(D/E)XK endonuclease-like" evidence="1">
    <location>
        <begin position="69"/>
        <end position="344"/>
    </location>
</feature>
<sequence length="370" mass="41259">LGPLLETRDVAAVKGHARYLLELNPALRRSVISRWARAHARWSTSDGLIQVTPATTRALGHHRLRNRPYSLSALQRFATCPYQFLLAAIHRLEPWEEPEPLVRMDPLTRGSLFHRAQAEFFRELKAGGALPITASNLTAAIGTLHGVINRVAAQYEDDLAPAIKRVWRDEIDDIRRDLGIWAHRLAGQREWIPEYFELSFGLHDEGRDPRSLPDPVVLESGFILRGSVDLIEQSPGGSALRVTEHKTGRNRSNRDLIIGGGTVLQPVLYSMAIERGLNTRVKSGRLYYCTTAGGFSETAIAIDDYARSQGLLALTIVDRAIELGRLPAAPAHDACRWCDFRPVCGPDEERRVARKPEALLADLQALRGVR</sequence>
<reference evidence="2 3" key="1">
    <citation type="journal article" date="2019" name="Nat. Microbiol.">
        <title>Mediterranean grassland soil C-N compound turnover is dependent on rainfall and depth, and is mediated by genomically divergent microorganisms.</title>
        <authorList>
            <person name="Diamond S."/>
            <person name="Andeer P.F."/>
            <person name="Li Z."/>
            <person name="Crits-Christoph A."/>
            <person name="Burstein D."/>
            <person name="Anantharaman K."/>
            <person name="Lane K.R."/>
            <person name="Thomas B.C."/>
            <person name="Pan C."/>
            <person name="Northen T.R."/>
            <person name="Banfield J.F."/>
        </authorList>
    </citation>
    <scope>NUCLEOTIDE SEQUENCE [LARGE SCALE GENOMIC DNA]</scope>
    <source>
        <strain evidence="2">WS_3</strain>
    </source>
</reference>
<dbReference type="Gene3D" id="3.90.320.10">
    <property type="match status" value="1"/>
</dbReference>
<proteinExistence type="predicted"/>
<dbReference type="Pfam" id="PF12705">
    <property type="entry name" value="PDDEXK_1"/>
    <property type="match status" value="1"/>
</dbReference>
<dbReference type="EMBL" id="VBOT01000202">
    <property type="protein sequence ID" value="TMQ47095.1"/>
    <property type="molecule type" value="Genomic_DNA"/>
</dbReference>
<evidence type="ECO:0000313" key="3">
    <source>
        <dbReference type="Proteomes" id="UP000320184"/>
    </source>
</evidence>
<accession>A0A538S6U9</accession>
<feature type="non-terminal residue" evidence="2">
    <location>
        <position position="1"/>
    </location>
</feature>
<protein>
    <submittedName>
        <fullName evidence="2">PD-(D/E)XK nuclease family protein</fullName>
    </submittedName>
</protein>
<comment type="caution">
    <text evidence="2">The sequence shown here is derived from an EMBL/GenBank/DDBJ whole genome shotgun (WGS) entry which is preliminary data.</text>
</comment>